<dbReference type="PANTHER" id="PTHR12289:SF41">
    <property type="entry name" value="FAILED AXON CONNECTIONS-RELATED"/>
    <property type="match status" value="1"/>
</dbReference>
<organism evidence="3 4">
    <name type="scientific">Periconia macrospinosa</name>
    <dbReference type="NCBI Taxonomy" id="97972"/>
    <lineage>
        <taxon>Eukaryota</taxon>
        <taxon>Fungi</taxon>
        <taxon>Dikarya</taxon>
        <taxon>Ascomycota</taxon>
        <taxon>Pezizomycotina</taxon>
        <taxon>Dothideomycetes</taxon>
        <taxon>Pleosporomycetidae</taxon>
        <taxon>Pleosporales</taxon>
        <taxon>Massarineae</taxon>
        <taxon>Periconiaceae</taxon>
        <taxon>Periconia</taxon>
    </lineage>
</organism>
<dbReference type="InterPro" id="IPR040079">
    <property type="entry name" value="Glutathione_S-Trfase"/>
</dbReference>
<dbReference type="EMBL" id="KZ805421">
    <property type="protein sequence ID" value="PVH98107.1"/>
    <property type="molecule type" value="Genomic_DNA"/>
</dbReference>
<dbReference type="SFLD" id="SFLDS00019">
    <property type="entry name" value="Glutathione_Transferase_(cytos"/>
    <property type="match status" value="1"/>
</dbReference>
<dbReference type="PANTHER" id="PTHR12289">
    <property type="entry name" value="METAXIN RELATED"/>
    <property type="match status" value="1"/>
</dbReference>
<comment type="similarity">
    <text evidence="1">Belongs to the FAX family.</text>
</comment>
<proteinExistence type="inferred from homology"/>
<protein>
    <recommendedName>
        <fullName evidence="2">Thioredoxin-like fold domain-containing protein</fullName>
    </recommendedName>
</protein>
<reference evidence="3 4" key="1">
    <citation type="journal article" date="2018" name="Sci. Rep.">
        <title>Comparative genomics provides insights into the lifestyle and reveals functional heterogeneity of dark septate endophytic fungi.</title>
        <authorList>
            <person name="Knapp D.G."/>
            <person name="Nemeth J.B."/>
            <person name="Barry K."/>
            <person name="Hainaut M."/>
            <person name="Henrissat B."/>
            <person name="Johnson J."/>
            <person name="Kuo A."/>
            <person name="Lim J.H.P."/>
            <person name="Lipzen A."/>
            <person name="Nolan M."/>
            <person name="Ohm R.A."/>
            <person name="Tamas L."/>
            <person name="Grigoriev I.V."/>
            <person name="Spatafora J.W."/>
            <person name="Nagy L.G."/>
            <person name="Kovacs G.M."/>
        </authorList>
    </citation>
    <scope>NUCLEOTIDE SEQUENCE [LARGE SCALE GENOMIC DNA]</scope>
    <source>
        <strain evidence="3 4">DSE2036</strain>
    </source>
</reference>
<feature type="domain" description="Thioredoxin-like fold" evidence="2">
    <location>
        <begin position="25"/>
        <end position="126"/>
    </location>
</feature>
<dbReference type="AlphaFoldDB" id="A0A2V1DIV4"/>
<dbReference type="GO" id="GO:0005737">
    <property type="term" value="C:cytoplasm"/>
    <property type="evidence" value="ECO:0007669"/>
    <property type="project" value="TreeGrafter"/>
</dbReference>
<accession>A0A2V1DIV4</accession>
<sequence>MTTQQAHQLTLFRGSDDAGEFAWSPFVTKLEFRLRVSNAPYTREIGSALNAPRKKIPYLDLTTPDGGIVHLSDTTWTIRDLIKRGILPSLNARLSPTQNAIDVAVRGMLEEKLFFLQSHERWIVNYETMRDKVLAAVPFPQRNVVGENTKNEIIRKLDYQGIGRFTYAEMRELIEEIWTALNALLQESKSKAEPGECFWLLGGSEPTEADATVFGFSISSQRCKSGPETGELVRTKHPVVLEYARRIQEKYFVDYAPFDA</sequence>
<dbReference type="SFLD" id="SFLDG01200">
    <property type="entry name" value="SUF1.1"/>
    <property type="match status" value="1"/>
</dbReference>
<evidence type="ECO:0000259" key="2">
    <source>
        <dbReference type="Pfam" id="PF17172"/>
    </source>
</evidence>
<dbReference type="CDD" id="cd03193">
    <property type="entry name" value="GST_C_Metaxin"/>
    <property type="match status" value="1"/>
</dbReference>
<name>A0A2V1DIV4_9PLEO</name>
<dbReference type="InterPro" id="IPR050931">
    <property type="entry name" value="Mito_Protein_Transport_Metaxin"/>
</dbReference>
<dbReference type="InterPro" id="IPR026928">
    <property type="entry name" value="FAX/IsoI-like"/>
</dbReference>
<evidence type="ECO:0000313" key="4">
    <source>
        <dbReference type="Proteomes" id="UP000244855"/>
    </source>
</evidence>
<keyword evidence="4" id="KW-1185">Reference proteome</keyword>
<dbReference type="OrthoDB" id="5809458at2759"/>
<dbReference type="InterPro" id="IPR012336">
    <property type="entry name" value="Thioredoxin-like_fold"/>
</dbReference>
<dbReference type="Proteomes" id="UP000244855">
    <property type="component" value="Unassembled WGS sequence"/>
</dbReference>
<evidence type="ECO:0000256" key="1">
    <source>
        <dbReference type="ARBA" id="ARBA00006475"/>
    </source>
</evidence>
<dbReference type="SFLD" id="SFLDG01180">
    <property type="entry name" value="SUF1"/>
    <property type="match status" value="1"/>
</dbReference>
<evidence type="ECO:0000313" key="3">
    <source>
        <dbReference type="EMBL" id="PVH98107.1"/>
    </source>
</evidence>
<gene>
    <name evidence="3" type="ORF">DM02DRAFT_616049</name>
</gene>
<dbReference type="Pfam" id="PF17172">
    <property type="entry name" value="GST_N_4"/>
    <property type="match status" value="1"/>
</dbReference>